<dbReference type="PANTHER" id="PTHR30419:SF8">
    <property type="entry name" value="NITROGEN ASSIMILATION TRANSCRIPTIONAL ACTIVATOR-RELATED"/>
    <property type="match status" value="1"/>
</dbReference>
<dbReference type="Gene3D" id="1.10.10.10">
    <property type="entry name" value="Winged helix-like DNA-binding domain superfamily/Winged helix DNA-binding domain"/>
    <property type="match status" value="1"/>
</dbReference>
<evidence type="ECO:0000259" key="1">
    <source>
        <dbReference type="Pfam" id="PF00126"/>
    </source>
</evidence>
<evidence type="ECO:0000313" key="3">
    <source>
        <dbReference type="Proteomes" id="UP001315967"/>
    </source>
</evidence>
<evidence type="ECO:0000313" key="2">
    <source>
        <dbReference type="EMBL" id="UUX33633.1"/>
    </source>
</evidence>
<dbReference type="SUPFAM" id="SSF46785">
    <property type="entry name" value="Winged helix' DNA-binding domain"/>
    <property type="match status" value="1"/>
</dbReference>
<organism evidence="2 3">
    <name type="scientific">Fundicoccus culcitae</name>
    <dbReference type="NCBI Taxonomy" id="2969821"/>
    <lineage>
        <taxon>Bacteria</taxon>
        <taxon>Bacillati</taxon>
        <taxon>Bacillota</taxon>
        <taxon>Bacilli</taxon>
        <taxon>Lactobacillales</taxon>
        <taxon>Aerococcaceae</taxon>
        <taxon>Fundicoccus</taxon>
    </lineage>
</organism>
<dbReference type="InterPro" id="IPR036388">
    <property type="entry name" value="WH-like_DNA-bd_sf"/>
</dbReference>
<proteinExistence type="predicted"/>
<dbReference type="InterPro" id="IPR036390">
    <property type="entry name" value="WH_DNA-bd_sf"/>
</dbReference>
<dbReference type="InterPro" id="IPR000847">
    <property type="entry name" value="LysR_HTH_N"/>
</dbReference>
<reference evidence="2 3" key="1">
    <citation type="submission" date="2022-08" db="EMBL/GenBank/DDBJ databases">
        <title>Aerococcaceae sp. nov isolated from spoiled eye mask.</title>
        <authorList>
            <person name="Zhou G."/>
            <person name="Xie X.-B."/>
            <person name="Shi Q.-S."/>
            <person name="Wang Y.-S."/>
            <person name="Wen X."/>
            <person name="Peng H."/>
            <person name="Yang X.-J."/>
            <person name="Tao H.-B."/>
            <person name="Huang X.-M."/>
        </authorList>
    </citation>
    <scope>NUCLEOTIDE SEQUENCE [LARGE SCALE GENOMIC DNA]</scope>
    <source>
        <strain evidence="3">DM20194951</strain>
    </source>
</reference>
<dbReference type="PANTHER" id="PTHR30419">
    <property type="entry name" value="HTH-TYPE TRANSCRIPTIONAL REGULATOR YBHD"/>
    <property type="match status" value="1"/>
</dbReference>
<dbReference type="RefSeq" id="WP_313793137.1">
    <property type="nucleotide sequence ID" value="NZ_CP102453.1"/>
</dbReference>
<dbReference type="Pfam" id="PF00126">
    <property type="entry name" value="HTH_1"/>
    <property type="match status" value="1"/>
</dbReference>
<sequence length="125" mass="14251">MDITQLRYFITVVDSDFNLSVAAQKLHISQPALSRFILNYEDVEEIELFNRQHGRLKSLTPTGELLYVKGVDLVRQHDQMMSSIRELSSFYGGTIRIGIPPLILSLLFSDVMLQLLTKNPILNLS</sequence>
<feature type="domain" description="HTH lysR-type" evidence="1">
    <location>
        <begin position="4"/>
        <end position="64"/>
    </location>
</feature>
<protein>
    <submittedName>
        <fullName evidence="2">LysR family transcriptional regulator</fullName>
    </submittedName>
</protein>
<dbReference type="Proteomes" id="UP001315967">
    <property type="component" value="Chromosome"/>
</dbReference>
<name>A0ABY5P5D0_9LACT</name>
<accession>A0ABY5P5D0</accession>
<dbReference type="EMBL" id="CP102453">
    <property type="protein sequence ID" value="UUX33633.1"/>
    <property type="molecule type" value="Genomic_DNA"/>
</dbReference>
<gene>
    <name evidence="2" type="ORF">NRE15_12105</name>
</gene>
<keyword evidence="3" id="KW-1185">Reference proteome</keyword>
<dbReference type="InterPro" id="IPR050950">
    <property type="entry name" value="HTH-type_LysR_regulators"/>
</dbReference>